<dbReference type="GO" id="GO:0008270">
    <property type="term" value="F:zinc ion binding"/>
    <property type="evidence" value="ECO:0007669"/>
    <property type="project" value="UniProtKB-KW"/>
</dbReference>
<dbReference type="PANTHER" id="PTHR46481:SF10">
    <property type="entry name" value="ZINC FINGER BED DOMAIN-CONTAINING PROTEIN 39"/>
    <property type="match status" value="1"/>
</dbReference>
<dbReference type="AlphaFoldDB" id="A0AAE1L1N7"/>
<evidence type="ECO:0000256" key="5">
    <source>
        <dbReference type="ARBA" id="ARBA00023242"/>
    </source>
</evidence>
<dbReference type="InterPro" id="IPR052035">
    <property type="entry name" value="ZnF_BED_domain_contain"/>
</dbReference>
<dbReference type="GO" id="GO:0005634">
    <property type="term" value="C:nucleus"/>
    <property type="evidence" value="ECO:0007669"/>
    <property type="project" value="UniProtKB-SubCell"/>
</dbReference>
<dbReference type="EMBL" id="JAWQEG010000218">
    <property type="protein sequence ID" value="KAK3893256.1"/>
    <property type="molecule type" value="Genomic_DNA"/>
</dbReference>
<comment type="caution">
    <text evidence="6">The sequence shown here is derived from an EMBL/GenBank/DDBJ whole genome shotgun (WGS) entry which is preliminary data.</text>
</comment>
<evidence type="ECO:0000313" key="7">
    <source>
        <dbReference type="Proteomes" id="UP001286313"/>
    </source>
</evidence>
<dbReference type="PANTHER" id="PTHR46481">
    <property type="entry name" value="ZINC FINGER BED DOMAIN-CONTAINING PROTEIN 4"/>
    <property type="match status" value="1"/>
</dbReference>
<evidence type="ECO:0000256" key="1">
    <source>
        <dbReference type="ARBA" id="ARBA00004123"/>
    </source>
</evidence>
<protein>
    <recommendedName>
        <fullName evidence="8">Zinc finger BED domain-containing protein 4</fullName>
    </recommendedName>
</protein>
<evidence type="ECO:0000256" key="4">
    <source>
        <dbReference type="ARBA" id="ARBA00022833"/>
    </source>
</evidence>
<keyword evidence="4" id="KW-0862">Zinc</keyword>
<name>A0AAE1L1N7_PETCI</name>
<dbReference type="SUPFAM" id="SSF53098">
    <property type="entry name" value="Ribonuclease H-like"/>
    <property type="match status" value="1"/>
</dbReference>
<evidence type="ECO:0000256" key="3">
    <source>
        <dbReference type="ARBA" id="ARBA00022771"/>
    </source>
</evidence>
<keyword evidence="3" id="KW-0863">Zinc-finger</keyword>
<dbReference type="Proteomes" id="UP001286313">
    <property type="component" value="Unassembled WGS sequence"/>
</dbReference>
<keyword evidence="7" id="KW-1185">Reference proteome</keyword>
<evidence type="ECO:0000256" key="2">
    <source>
        <dbReference type="ARBA" id="ARBA00022723"/>
    </source>
</evidence>
<comment type="subcellular location">
    <subcellularLocation>
        <location evidence="1">Nucleus</location>
    </subcellularLocation>
</comment>
<organism evidence="6 7">
    <name type="scientific">Petrolisthes cinctipes</name>
    <name type="common">Flat porcelain crab</name>
    <dbReference type="NCBI Taxonomy" id="88211"/>
    <lineage>
        <taxon>Eukaryota</taxon>
        <taxon>Metazoa</taxon>
        <taxon>Ecdysozoa</taxon>
        <taxon>Arthropoda</taxon>
        <taxon>Crustacea</taxon>
        <taxon>Multicrustacea</taxon>
        <taxon>Malacostraca</taxon>
        <taxon>Eumalacostraca</taxon>
        <taxon>Eucarida</taxon>
        <taxon>Decapoda</taxon>
        <taxon>Pleocyemata</taxon>
        <taxon>Anomura</taxon>
        <taxon>Galatheoidea</taxon>
        <taxon>Porcellanidae</taxon>
        <taxon>Petrolisthes</taxon>
    </lineage>
</organism>
<evidence type="ECO:0000313" key="6">
    <source>
        <dbReference type="EMBL" id="KAK3893256.1"/>
    </source>
</evidence>
<sequence length="264" mass="29814">MYQETVASYNVGNKVTTIVTDNAANIVKAFTLFPVKQLEDDSDDDDDDFTGNLPPDDTANFECLPPNLSPCFAHTLQLVVRDGMEQDSQIKQVFAKVSKLVSFCRKSTVATEVFSNELKLQMATCTRWNSQLMMMRSVLKISPEIWNKLDTPFKLKQYELITIKELCEILEPFEYVTIQIQGQNIVTSSLVVNCVCGLRSASASLGEVYKSKLVSILQASIETRLKKFKSMEEFQLAATLDPRYKLDGCHDNEVQDIRDLLTVK</sequence>
<accession>A0AAE1L1N7</accession>
<keyword evidence="2" id="KW-0479">Metal-binding</keyword>
<dbReference type="InterPro" id="IPR012337">
    <property type="entry name" value="RNaseH-like_sf"/>
</dbReference>
<reference evidence="6" key="1">
    <citation type="submission" date="2023-10" db="EMBL/GenBank/DDBJ databases">
        <title>Genome assemblies of two species of porcelain crab, Petrolisthes cinctipes and Petrolisthes manimaculis (Anomura: Porcellanidae).</title>
        <authorList>
            <person name="Angst P."/>
        </authorList>
    </citation>
    <scope>NUCLEOTIDE SEQUENCE</scope>
    <source>
        <strain evidence="6">PB745_01</strain>
        <tissue evidence="6">Gill</tissue>
    </source>
</reference>
<keyword evidence="5" id="KW-0539">Nucleus</keyword>
<proteinExistence type="predicted"/>
<gene>
    <name evidence="6" type="ORF">Pcinc_002940</name>
</gene>
<evidence type="ECO:0008006" key="8">
    <source>
        <dbReference type="Google" id="ProtNLM"/>
    </source>
</evidence>